<evidence type="ECO:0000313" key="5">
    <source>
        <dbReference type="EMBL" id="MBL1221087.1"/>
    </source>
</evidence>
<evidence type="ECO:0000313" key="6">
    <source>
        <dbReference type="Proteomes" id="UP000661696"/>
    </source>
</evidence>
<gene>
    <name evidence="5" type="ORF">JET18_09570</name>
</gene>
<dbReference type="InterPro" id="IPR009057">
    <property type="entry name" value="Homeodomain-like_sf"/>
</dbReference>
<dbReference type="Gene3D" id="1.10.10.60">
    <property type="entry name" value="Homeodomain-like"/>
    <property type="match status" value="1"/>
</dbReference>
<organism evidence="5 6">
    <name type="scientific">Chryseobacterium endalhagicum</name>
    <dbReference type="NCBI Taxonomy" id="2797638"/>
    <lineage>
        <taxon>Bacteria</taxon>
        <taxon>Pseudomonadati</taxon>
        <taxon>Bacteroidota</taxon>
        <taxon>Flavobacteriia</taxon>
        <taxon>Flavobacteriales</taxon>
        <taxon>Weeksellaceae</taxon>
        <taxon>Chryseobacterium group</taxon>
        <taxon>Chryseobacterium</taxon>
    </lineage>
</organism>
<dbReference type="Pfam" id="PF20240">
    <property type="entry name" value="DUF6597"/>
    <property type="match status" value="1"/>
</dbReference>
<reference evidence="5 6" key="1">
    <citation type="submission" date="2020-12" db="EMBL/GenBank/DDBJ databases">
        <title>Chryseobacterium endoalhailicus sp. nov., isolated from seed of leguminous plant.</title>
        <authorList>
            <person name="Zhang X."/>
        </authorList>
    </citation>
    <scope>NUCLEOTIDE SEQUENCE [LARGE SCALE GENOMIC DNA]</scope>
    <source>
        <strain evidence="5 6">L7</strain>
    </source>
</reference>
<dbReference type="PANTHER" id="PTHR46796">
    <property type="entry name" value="HTH-TYPE TRANSCRIPTIONAL ACTIVATOR RHAS-RELATED"/>
    <property type="match status" value="1"/>
</dbReference>
<evidence type="ECO:0000256" key="1">
    <source>
        <dbReference type="ARBA" id="ARBA00023015"/>
    </source>
</evidence>
<comment type="caution">
    <text evidence="5">The sequence shown here is derived from an EMBL/GenBank/DDBJ whole genome shotgun (WGS) entry which is preliminary data.</text>
</comment>
<protein>
    <submittedName>
        <fullName evidence="5">AraC family transcriptional regulator</fullName>
    </submittedName>
</protein>
<dbReference type="InterPro" id="IPR018060">
    <property type="entry name" value="HTH_AraC"/>
</dbReference>
<dbReference type="InterPro" id="IPR046532">
    <property type="entry name" value="DUF6597"/>
</dbReference>
<keyword evidence="6" id="KW-1185">Reference proteome</keyword>
<keyword evidence="1" id="KW-0805">Transcription regulation</keyword>
<dbReference type="RefSeq" id="WP_202090379.1">
    <property type="nucleotide sequence ID" value="NZ_JAELVM010000001.1"/>
</dbReference>
<sequence length="264" mass="30353">MQIEAPEYLSTYIRHYIFLENAGDEYRNLRLFTDGSTGLILSGSQNLYSDTIHIPSSFFYGQPAGYKDFTARGPFSMIAVVFQPYFFNILLKISAKEAKNRIISAEDVLKNELLPFQESLMEGIHPKIIIHQLNLFFTRFLSGKISSDHALIKAVQELMIKNKGLVSSKDLEHFTGYSERQLERKFENYIGLSPKKYSNIIRLHHFINLIRKNPYGETIAGLSYDSGFTDQSHLIKDFKNNTGLTPTQYLKTENKLAVNFIEMQ</sequence>
<accession>A0ABS1QFG8</accession>
<keyword evidence="2" id="KW-0238">DNA-binding</keyword>
<feature type="domain" description="HTH araC/xylS-type" evidence="4">
    <location>
        <begin position="149"/>
        <end position="252"/>
    </location>
</feature>
<evidence type="ECO:0000256" key="2">
    <source>
        <dbReference type="ARBA" id="ARBA00023125"/>
    </source>
</evidence>
<dbReference type="Proteomes" id="UP000661696">
    <property type="component" value="Unassembled WGS sequence"/>
</dbReference>
<name>A0ABS1QFG8_9FLAO</name>
<proteinExistence type="predicted"/>
<evidence type="ECO:0000256" key="3">
    <source>
        <dbReference type="ARBA" id="ARBA00023163"/>
    </source>
</evidence>
<dbReference type="SUPFAM" id="SSF46689">
    <property type="entry name" value="Homeodomain-like"/>
    <property type="match status" value="1"/>
</dbReference>
<keyword evidence="3" id="KW-0804">Transcription</keyword>
<evidence type="ECO:0000259" key="4">
    <source>
        <dbReference type="PROSITE" id="PS01124"/>
    </source>
</evidence>
<dbReference type="EMBL" id="JAELVM010000001">
    <property type="protein sequence ID" value="MBL1221087.1"/>
    <property type="molecule type" value="Genomic_DNA"/>
</dbReference>
<dbReference type="SMART" id="SM00342">
    <property type="entry name" value="HTH_ARAC"/>
    <property type="match status" value="1"/>
</dbReference>
<dbReference type="Pfam" id="PF12833">
    <property type="entry name" value="HTH_18"/>
    <property type="match status" value="1"/>
</dbReference>
<dbReference type="PANTHER" id="PTHR46796:SF13">
    <property type="entry name" value="HTH-TYPE TRANSCRIPTIONAL ACTIVATOR RHAS"/>
    <property type="match status" value="1"/>
</dbReference>
<dbReference type="InterPro" id="IPR050204">
    <property type="entry name" value="AraC_XylS_family_regulators"/>
</dbReference>
<dbReference type="PROSITE" id="PS01124">
    <property type="entry name" value="HTH_ARAC_FAMILY_2"/>
    <property type="match status" value="1"/>
</dbReference>